<reference evidence="3 4" key="2">
    <citation type="journal article" date="2008" name="Nature">
        <title>The Phaeodactylum genome reveals the evolutionary history of diatom genomes.</title>
        <authorList>
            <person name="Bowler C."/>
            <person name="Allen A.E."/>
            <person name="Badger J.H."/>
            <person name="Grimwood J."/>
            <person name="Jabbari K."/>
            <person name="Kuo A."/>
            <person name="Maheswari U."/>
            <person name="Martens C."/>
            <person name="Maumus F."/>
            <person name="Otillar R.P."/>
            <person name="Rayko E."/>
            <person name="Salamov A."/>
            <person name="Vandepoele K."/>
            <person name="Beszteri B."/>
            <person name="Gruber A."/>
            <person name="Heijde M."/>
            <person name="Katinka M."/>
            <person name="Mock T."/>
            <person name="Valentin K."/>
            <person name="Verret F."/>
            <person name="Berges J.A."/>
            <person name="Brownlee C."/>
            <person name="Cadoret J.P."/>
            <person name="Chiovitti A."/>
            <person name="Choi C.J."/>
            <person name="Coesel S."/>
            <person name="De Martino A."/>
            <person name="Detter J.C."/>
            <person name="Durkin C."/>
            <person name="Falciatore A."/>
            <person name="Fournet J."/>
            <person name="Haruta M."/>
            <person name="Huysman M.J."/>
            <person name="Jenkins B.D."/>
            <person name="Jiroutova K."/>
            <person name="Jorgensen R.E."/>
            <person name="Joubert Y."/>
            <person name="Kaplan A."/>
            <person name="Kroger N."/>
            <person name="Kroth P.G."/>
            <person name="La Roche J."/>
            <person name="Lindquist E."/>
            <person name="Lommer M."/>
            <person name="Martin-Jezequel V."/>
            <person name="Lopez P.J."/>
            <person name="Lucas S."/>
            <person name="Mangogna M."/>
            <person name="McGinnis K."/>
            <person name="Medlin L.K."/>
            <person name="Montsant A."/>
            <person name="Oudot-Le Secq M.P."/>
            <person name="Napoli C."/>
            <person name="Obornik M."/>
            <person name="Parker M.S."/>
            <person name="Petit J.L."/>
            <person name="Porcel B.M."/>
            <person name="Poulsen N."/>
            <person name="Robison M."/>
            <person name="Rychlewski L."/>
            <person name="Rynearson T.A."/>
            <person name="Schmutz J."/>
            <person name="Shapiro H."/>
            <person name="Siaut M."/>
            <person name="Stanley M."/>
            <person name="Sussman M.R."/>
            <person name="Taylor A.R."/>
            <person name="Vardi A."/>
            <person name="von Dassow P."/>
            <person name="Vyverman W."/>
            <person name="Willis A."/>
            <person name="Wyrwicz L.S."/>
            <person name="Rokhsar D.S."/>
            <person name="Weissenbach J."/>
            <person name="Armbrust E.V."/>
            <person name="Green B.R."/>
            <person name="Van de Peer Y."/>
            <person name="Grigoriev I.V."/>
        </authorList>
    </citation>
    <scope>NUCLEOTIDE SEQUENCE [LARGE SCALE GENOMIC DNA]</scope>
    <source>
        <strain evidence="3 4">CCMP1335</strain>
    </source>
</reference>
<dbReference type="InParanoid" id="B8BTP8"/>
<evidence type="ECO:0000259" key="2">
    <source>
        <dbReference type="PROSITE" id="PS50106"/>
    </source>
</evidence>
<keyword evidence="4" id="KW-1185">Reference proteome</keyword>
<dbReference type="InterPro" id="IPR001478">
    <property type="entry name" value="PDZ"/>
</dbReference>
<evidence type="ECO:0000313" key="3">
    <source>
        <dbReference type="EMBL" id="EED95132.1"/>
    </source>
</evidence>
<feature type="compositionally biased region" description="Basic and acidic residues" evidence="1">
    <location>
        <begin position="269"/>
        <end position="278"/>
    </location>
</feature>
<dbReference type="PROSITE" id="PS50106">
    <property type="entry name" value="PDZ"/>
    <property type="match status" value="1"/>
</dbReference>
<dbReference type="PaxDb" id="35128-Thaps2211"/>
<dbReference type="Pfam" id="PF00595">
    <property type="entry name" value="PDZ"/>
    <property type="match status" value="1"/>
</dbReference>
<dbReference type="AlphaFoldDB" id="B8BTP8"/>
<name>B8BTP8_THAPS</name>
<evidence type="ECO:0000256" key="1">
    <source>
        <dbReference type="SAM" id="MobiDB-lite"/>
    </source>
</evidence>
<dbReference type="GeneID" id="7442248"/>
<proteinExistence type="predicted"/>
<feature type="region of interest" description="Disordered" evidence="1">
    <location>
        <begin position="264"/>
        <end position="306"/>
    </location>
</feature>
<reference evidence="3 4" key="1">
    <citation type="journal article" date="2004" name="Science">
        <title>The genome of the diatom Thalassiosira pseudonana: ecology, evolution, and metabolism.</title>
        <authorList>
            <person name="Armbrust E.V."/>
            <person name="Berges J.A."/>
            <person name="Bowler C."/>
            <person name="Green B.R."/>
            <person name="Martinez D."/>
            <person name="Putnam N.H."/>
            <person name="Zhou S."/>
            <person name="Allen A.E."/>
            <person name="Apt K.E."/>
            <person name="Bechner M."/>
            <person name="Brzezinski M.A."/>
            <person name="Chaal B.K."/>
            <person name="Chiovitti A."/>
            <person name="Davis A.K."/>
            <person name="Demarest M.S."/>
            <person name="Detter J.C."/>
            <person name="Glavina T."/>
            <person name="Goodstein D."/>
            <person name="Hadi M.Z."/>
            <person name="Hellsten U."/>
            <person name="Hildebrand M."/>
            <person name="Jenkins B.D."/>
            <person name="Jurka J."/>
            <person name="Kapitonov V.V."/>
            <person name="Kroger N."/>
            <person name="Lau W.W."/>
            <person name="Lane T.W."/>
            <person name="Larimer F.W."/>
            <person name="Lippmeier J.C."/>
            <person name="Lucas S."/>
            <person name="Medina M."/>
            <person name="Montsant A."/>
            <person name="Obornik M."/>
            <person name="Parker M.S."/>
            <person name="Palenik B."/>
            <person name="Pazour G.J."/>
            <person name="Richardson P.M."/>
            <person name="Rynearson T.A."/>
            <person name="Saito M.A."/>
            <person name="Schwartz D.C."/>
            <person name="Thamatrakoln K."/>
            <person name="Valentin K."/>
            <person name="Vardi A."/>
            <person name="Wilkerson F.P."/>
            <person name="Rokhsar D.S."/>
        </authorList>
    </citation>
    <scope>NUCLEOTIDE SEQUENCE [LARGE SCALE GENOMIC DNA]</scope>
    <source>
        <strain evidence="3 4">CCMP1335</strain>
    </source>
</reference>
<dbReference type="KEGG" id="tps:THAPSDRAFT_2211"/>
<gene>
    <name evidence="3" type="ORF">THAPSDRAFT_2211</name>
</gene>
<dbReference type="OMA" id="DEDTECM"/>
<dbReference type="Gene3D" id="2.30.42.10">
    <property type="match status" value="1"/>
</dbReference>
<dbReference type="Proteomes" id="UP000001449">
    <property type="component" value="Chromosome 2"/>
</dbReference>
<dbReference type="InterPro" id="IPR036034">
    <property type="entry name" value="PDZ_sf"/>
</dbReference>
<dbReference type="eggNOG" id="ENOG502SED3">
    <property type="taxonomic scope" value="Eukaryota"/>
</dbReference>
<accession>B8BTP8</accession>
<dbReference type="RefSeq" id="XP_002287689.1">
    <property type="nucleotide sequence ID" value="XM_002287653.1"/>
</dbReference>
<sequence length="306" mass="33122">MPSSISTMECNSSLRLRLTSLTSFALALTIFASSHIQRAFGFSTPSSPSTRTAPLHTLHASSRKPTALQYSDFRPSDDLPTLTGALKDATVHEFILQNHKPLGCSVEESLAEEPDGAKYVFIAQVNEGGNAEKAGIEVGDVILQLSGTFDETVNVASLGIEKIRSLVAGRPKENPLTIRTARGSDVVQRHEMALVELCILGDDIATNNCISKIYATDDAVYIPTEGDMIGDGGELVPCLDEDTECMLNTMWDDWTDGLPSLVGDEEGNEERVKVETKKVAPWSSRSSPSGTYVRDPKTGKMVNIDE</sequence>
<organism evidence="3 4">
    <name type="scientific">Thalassiosira pseudonana</name>
    <name type="common">Marine diatom</name>
    <name type="synonym">Cyclotella nana</name>
    <dbReference type="NCBI Taxonomy" id="35128"/>
    <lineage>
        <taxon>Eukaryota</taxon>
        <taxon>Sar</taxon>
        <taxon>Stramenopiles</taxon>
        <taxon>Ochrophyta</taxon>
        <taxon>Bacillariophyta</taxon>
        <taxon>Coscinodiscophyceae</taxon>
        <taxon>Thalassiosirophycidae</taxon>
        <taxon>Thalassiosirales</taxon>
        <taxon>Thalassiosiraceae</taxon>
        <taxon>Thalassiosira</taxon>
    </lineage>
</organism>
<protein>
    <recommendedName>
        <fullName evidence="2">PDZ domain-containing protein</fullName>
    </recommendedName>
</protein>
<evidence type="ECO:0000313" key="4">
    <source>
        <dbReference type="Proteomes" id="UP000001449"/>
    </source>
</evidence>
<feature type="domain" description="PDZ" evidence="2">
    <location>
        <begin position="102"/>
        <end position="182"/>
    </location>
</feature>
<dbReference type="EMBL" id="CM000639">
    <property type="protein sequence ID" value="EED95132.1"/>
    <property type="molecule type" value="Genomic_DNA"/>
</dbReference>
<dbReference type="HOGENOM" id="CLU_910555_0_0_1"/>
<dbReference type="SMART" id="SM00228">
    <property type="entry name" value="PDZ"/>
    <property type="match status" value="1"/>
</dbReference>
<dbReference type="SUPFAM" id="SSF50156">
    <property type="entry name" value="PDZ domain-like"/>
    <property type="match status" value="1"/>
</dbReference>